<dbReference type="Gene3D" id="3.30.70.2160">
    <property type="match status" value="1"/>
</dbReference>
<dbReference type="AlphaFoldDB" id="A0A284VME5"/>
<reference evidence="3" key="1">
    <citation type="submission" date="2017-06" db="EMBL/GenBank/DDBJ databases">
        <authorList>
            <person name="Cremers G."/>
        </authorList>
    </citation>
    <scope>NUCLEOTIDE SEQUENCE [LARGE SCALE GENOMIC DNA]</scope>
</reference>
<protein>
    <recommendedName>
        <fullName evidence="1">RNA ligase Pab1020 C-terminal domain-containing protein</fullName>
    </recommendedName>
</protein>
<dbReference type="EMBL" id="FZMP01000092">
    <property type="protein sequence ID" value="SNQ60450.1"/>
    <property type="molecule type" value="Genomic_DNA"/>
</dbReference>
<dbReference type="NCBIfam" id="TIGR01209">
    <property type="entry name" value="RNA ligase"/>
    <property type="match status" value="1"/>
</dbReference>
<accession>A0A284VME5</accession>
<dbReference type="Gene3D" id="3.30.1490.70">
    <property type="match status" value="1"/>
</dbReference>
<evidence type="ECO:0000259" key="1">
    <source>
        <dbReference type="Pfam" id="PF18330"/>
    </source>
</evidence>
<feature type="domain" description="RNA ligase Pab1020 C-terminal" evidence="1">
    <location>
        <begin position="74"/>
        <end position="198"/>
    </location>
</feature>
<dbReference type="InterPro" id="IPR041596">
    <property type="entry name" value="Lig_Pab1020_C"/>
</dbReference>
<name>A0A284VME5_9EURY</name>
<dbReference type="PRINTS" id="PR01048">
    <property type="entry name" value="Y414FAMILY"/>
</dbReference>
<evidence type="ECO:0000313" key="3">
    <source>
        <dbReference type="Proteomes" id="UP000218615"/>
    </source>
</evidence>
<sequence length="201" mass="23501">MPVMERRALVEEHGLNSVRLFGEYGVDEAHLEVAKIIKGFGSALNEGVVIKDPQMALPPVKYTSSLSNCADLRYAFEFYNDYGRDFFFPRVCREAFQSVEWDEDEESRKKRCQRLGESILQPMIRTIKRKQEGERITETVQIRVMDMRTVDEFKEHLRLLGVDAIFEDPEPVDDEYIVKIRKIFKSTNDKTDSILRGELWN</sequence>
<proteinExistence type="predicted"/>
<keyword evidence="3" id="KW-1185">Reference proteome</keyword>
<organism evidence="2 3">
    <name type="scientific">Candidatus Methanoperedens nitratireducens</name>
    <dbReference type="NCBI Taxonomy" id="1392998"/>
    <lineage>
        <taxon>Archaea</taxon>
        <taxon>Methanobacteriati</taxon>
        <taxon>Methanobacteriota</taxon>
        <taxon>Stenosarchaea group</taxon>
        <taxon>Methanomicrobia</taxon>
        <taxon>Methanosarcinales</taxon>
        <taxon>ANME-2 cluster</taxon>
        <taxon>Candidatus Methanoperedentaceae</taxon>
        <taxon>Candidatus Methanoperedens</taxon>
    </lineage>
</organism>
<evidence type="ECO:0000313" key="2">
    <source>
        <dbReference type="EMBL" id="SNQ60450.1"/>
    </source>
</evidence>
<dbReference type="Pfam" id="PF18330">
    <property type="entry name" value="Lig_C"/>
    <property type="match status" value="1"/>
</dbReference>
<dbReference type="InterPro" id="IPR001072">
    <property type="entry name" value="RNA_ligase_Pab1020"/>
</dbReference>
<gene>
    <name evidence="2" type="ORF">MNV_1810006</name>
</gene>
<dbReference type="STRING" id="1392998.ANME2D_02766"/>
<dbReference type="Proteomes" id="UP000218615">
    <property type="component" value="Unassembled WGS sequence"/>
</dbReference>